<feature type="region of interest" description="Disordered" evidence="1">
    <location>
        <begin position="48"/>
        <end position="190"/>
    </location>
</feature>
<gene>
    <name evidence="2" type="ORF">BDY21DRAFT_328249</name>
</gene>
<accession>A0A6A6NMV1</accession>
<evidence type="ECO:0000313" key="2">
    <source>
        <dbReference type="EMBL" id="KAF2453080.1"/>
    </source>
</evidence>
<feature type="compositionally biased region" description="Low complexity" evidence="1">
    <location>
        <begin position="161"/>
        <end position="173"/>
    </location>
</feature>
<feature type="compositionally biased region" description="Polar residues" evidence="1">
    <location>
        <begin position="100"/>
        <end position="143"/>
    </location>
</feature>
<reference evidence="2" key="1">
    <citation type="journal article" date="2020" name="Stud. Mycol.">
        <title>101 Dothideomycetes genomes: a test case for predicting lifestyles and emergence of pathogens.</title>
        <authorList>
            <person name="Haridas S."/>
            <person name="Albert R."/>
            <person name="Binder M."/>
            <person name="Bloem J."/>
            <person name="Labutti K."/>
            <person name="Salamov A."/>
            <person name="Andreopoulos B."/>
            <person name="Baker S."/>
            <person name="Barry K."/>
            <person name="Bills G."/>
            <person name="Bluhm B."/>
            <person name="Cannon C."/>
            <person name="Castanera R."/>
            <person name="Culley D."/>
            <person name="Daum C."/>
            <person name="Ezra D."/>
            <person name="Gonzalez J."/>
            <person name="Henrissat B."/>
            <person name="Kuo A."/>
            <person name="Liang C."/>
            <person name="Lipzen A."/>
            <person name="Lutzoni F."/>
            <person name="Magnuson J."/>
            <person name="Mondo S."/>
            <person name="Nolan M."/>
            <person name="Ohm R."/>
            <person name="Pangilinan J."/>
            <person name="Park H.-J."/>
            <person name="Ramirez L."/>
            <person name="Alfaro M."/>
            <person name="Sun H."/>
            <person name="Tritt A."/>
            <person name="Yoshinaga Y."/>
            <person name="Zwiers L.-H."/>
            <person name="Turgeon B."/>
            <person name="Goodwin S."/>
            <person name="Spatafora J."/>
            <person name="Crous P."/>
            <person name="Grigoriev I."/>
        </authorList>
    </citation>
    <scope>NUCLEOTIDE SEQUENCE</scope>
    <source>
        <strain evidence="2">ATCC 16933</strain>
    </source>
</reference>
<dbReference type="AlphaFoldDB" id="A0A6A6NMV1"/>
<feature type="non-terminal residue" evidence="2">
    <location>
        <position position="190"/>
    </location>
</feature>
<feature type="compositionally biased region" description="Low complexity" evidence="1">
    <location>
        <begin position="10"/>
        <end position="20"/>
    </location>
</feature>
<dbReference type="EMBL" id="MU001700">
    <property type="protein sequence ID" value="KAF2453080.1"/>
    <property type="molecule type" value="Genomic_DNA"/>
</dbReference>
<protein>
    <submittedName>
        <fullName evidence="2">Uncharacterized protein</fullName>
    </submittedName>
</protein>
<evidence type="ECO:0000256" key="1">
    <source>
        <dbReference type="SAM" id="MobiDB-lite"/>
    </source>
</evidence>
<dbReference type="Proteomes" id="UP000799766">
    <property type="component" value="Unassembled WGS sequence"/>
</dbReference>
<keyword evidence="3" id="KW-1185">Reference proteome</keyword>
<proteinExistence type="predicted"/>
<name>A0A6A6NMV1_9PEZI</name>
<sequence length="190" mass="20112">MASQAVGSPSASTVAPVHTATPPPLSSARQSFSGPLVQPIVTHRMPFYPNLPWYSMPGEEFPPKARKARRRRRGTVPVSAEPLKLPSRGQAEEQEALQGPATTDQEQPDGQRSPSWISSHTITPATSKAPSETDSTLPTTPSSAPARRANPHAQGRAAMRPAVPLVPIAPAVPKSKAAPGSRPSVEDKDK</sequence>
<feature type="region of interest" description="Disordered" evidence="1">
    <location>
        <begin position="1"/>
        <end position="32"/>
    </location>
</feature>
<organism evidence="2 3">
    <name type="scientific">Lineolata rhizophorae</name>
    <dbReference type="NCBI Taxonomy" id="578093"/>
    <lineage>
        <taxon>Eukaryota</taxon>
        <taxon>Fungi</taxon>
        <taxon>Dikarya</taxon>
        <taxon>Ascomycota</taxon>
        <taxon>Pezizomycotina</taxon>
        <taxon>Dothideomycetes</taxon>
        <taxon>Dothideomycetes incertae sedis</taxon>
        <taxon>Lineolatales</taxon>
        <taxon>Lineolataceae</taxon>
        <taxon>Lineolata</taxon>
    </lineage>
</organism>
<feature type="compositionally biased region" description="Basic residues" evidence="1">
    <location>
        <begin position="64"/>
        <end position="74"/>
    </location>
</feature>
<evidence type="ECO:0000313" key="3">
    <source>
        <dbReference type="Proteomes" id="UP000799766"/>
    </source>
</evidence>